<dbReference type="Gene3D" id="1.20.120.1630">
    <property type="match status" value="1"/>
</dbReference>
<keyword evidence="9" id="KW-0443">Lipid metabolism</keyword>
<keyword evidence="12" id="KW-0753">Steroid metabolism</keyword>
<dbReference type="Proteomes" id="UP001211065">
    <property type="component" value="Unassembled WGS sequence"/>
</dbReference>
<name>A0AAD5U6N2_9FUNG</name>
<evidence type="ECO:0000256" key="13">
    <source>
        <dbReference type="SAM" id="Phobius"/>
    </source>
</evidence>
<evidence type="ECO:0000313" key="14">
    <source>
        <dbReference type="EMBL" id="KAJ3222950.1"/>
    </source>
</evidence>
<evidence type="ECO:0000256" key="2">
    <source>
        <dbReference type="ARBA" id="ARBA00005402"/>
    </source>
</evidence>
<evidence type="ECO:0000256" key="1">
    <source>
        <dbReference type="ARBA" id="ARBA00004141"/>
    </source>
</evidence>
<evidence type="ECO:0000256" key="5">
    <source>
        <dbReference type="ARBA" id="ARBA00022955"/>
    </source>
</evidence>
<dbReference type="PANTHER" id="PTHR21257:SF52">
    <property type="entry name" value="DELTA(14)-STEROL REDUCTASE TM7SF2"/>
    <property type="match status" value="1"/>
</dbReference>
<keyword evidence="10 13" id="KW-0472">Membrane</keyword>
<proteinExistence type="inferred from homology"/>
<dbReference type="AlphaFoldDB" id="A0AAD5U6N2"/>
<keyword evidence="5" id="KW-0752">Steroid biosynthesis</keyword>
<evidence type="ECO:0000256" key="7">
    <source>
        <dbReference type="ARBA" id="ARBA00023002"/>
    </source>
</evidence>
<comment type="subcellular location">
    <subcellularLocation>
        <location evidence="1">Membrane</location>
        <topology evidence="1">Multi-pass membrane protein</topology>
    </subcellularLocation>
</comment>
<dbReference type="InterPro" id="IPR001171">
    <property type="entry name" value="ERG24_DHCR-like"/>
</dbReference>
<gene>
    <name evidence="14" type="primary">ERG24</name>
    <name evidence="14" type="ORF">HK099_001706</name>
</gene>
<comment type="caution">
    <text evidence="14">The sequence shown here is derived from an EMBL/GenBank/DDBJ whole genome shotgun (WGS) entry which is preliminary data.</text>
</comment>
<keyword evidence="15" id="KW-1185">Reference proteome</keyword>
<dbReference type="Pfam" id="PF01222">
    <property type="entry name" value="ERG4_ERG24"/>
    <property type="match status" value="1"/>
</dbReference>
<reference evidence="14" key="1">
    <citation type="submission" date="2020-05" db="EMBL/GenBank/DDBJ databases">
        <title>Phylogenomic resolution of chytrid fungi.</title>
        <authorList>
            <person name="Stajich J.E."/>
            <person name="Amses K."/>
            <person name="Simmons R."/>
            <person name="Seto K."/>
            <person name="Myers J."/>
            <person name="Bonds A."/>
            <person name="Quandt C.A."/>
            <person name="Barry K."/>
            <person name="Liu P."/>
            <person name="Grigoriev I."/>
            <person name="Longcore J.E."/>
            <person name="James T.Y."/>
        </authorList>
    </citation>
    <scope>NUCLEOTIDE SEQUENCE</scope>
    <source>
        <strain evidence="14">JEL0476</strain>
    </source>
</reference>
<evidence type="ECO:0000313" key="15">
    <source>
        <dbReference type="Proteomes" id="UP001211065"/>
    </source>
</evidence>
<evidence type="ECO:0000256" key="9">
    <source>
        <dbReference type="ARBA" id="ARBA00023098"/>
    </source>
</evidence>
<dbReference type="GO" id="GO:0006696">
    <property type="term" value="P:ergosterol biosynthetic process"/>
    <property type="evidence" value="ECO:0007669"/>
    <property type="project" value="TreeGrafter"/>
</dbReference>
<feature type="transmembrane region" description="Helical" evidence="13">
    <location>
        <begin position="176"/>
        <end position="205"/>
    </location>
</feature>
<evidence type="ECO:0000256" key="11">
    <source>
        <dbReference type="ARBA" id="ARBA00023166"/>
    </source>
</evidence>
<evidence type="ECO:0000256" key="10">
    <source>
        <dbReference type="ARBA" id="ARBA00023136"/>
    </source>
</evidence>
<protein>
    <submittedName>
        <fullName evidence="14">Erg24, C-14 sterol reductase</fullName>
    </submittedName>
</protein>
<dbReference type="GO" id="GO:0050613">
    <property type="term" value="F:Delta14-sterol reductase activity"/>
    <property type="evidence" value="ECO:0007669"/>
    <property type="project" value="TreeGrafter"/>
</dbReference>
<comment type="similarity">
    <text evidence="2">Belongs to the ERG4/ERG24 family.</text>
</comment>
<keyword evidence="6 13" id="KW-1133">Transmembrane helix</keyword>
<dbReference type="PROSITE" id="PS01018">
    <property type="entry name" value="STEROL_REDUCT_2"/>
    <property type="match status" value="1"/>
</dbReference>
<keyword evidence="4 13" id="KW-0812">Transmembrane</keyword>
<accession>A0AAD5U6N2</accession>
<sequence>MFYFQLLETQNPRLPYSDSKLLDLKYFCELRPGMFLWAVLNYAYLAKQYLNGGLQNSMLFVCFGQLIYIVDSVWCESSILTTMDITTDGFGFMLTIGDLVWVPFTFSLQARYLSLFPNEISHLTLLSSNGQKNLFKTNPLHSSLKNLKYIKTESGSKLLITGWWGISRHINYFGDWLMGLSWCLATGFTTPLPYFYIFYFAALLIHRAQRDDVKCREKYGKDWEKYCSIVKYKIIPYVY</sequence>
<dbReference type="InterPro" id="IPR018083">
    <property type="entry name" value="Sterol_reductase_CS"/>
</dbReference>
<evidence type="ECO:0000256" key="12">
    <source>
        <dbReference type="ARBA" id="ARBA00023221"/>
    </source>
</evidence>
<keyword evidence="7" id="KW-0560">Oxidoreductase</keyword>
<dbReference type="GO" id="GO:0005789">
    <property type="term" value="C:endoplasmic reticulum membrane"/>
    <property type="evidence" value="ECO:0007669"/>
    <property type="project" value="TreeGrafter"/>
</dbReference>
<dbReference type="PANTHER" id="PTHR21257">
    <property type="entry name" value="DELTA(14)-STEROL REDUCTASE"/>
    <property type="match status" value="1"/>
</dbReference>
<evidence type="ECO:0000256" key="4">
    <source>
        <dbReference type="ARBA" id="ARBA00022692"/>
    </source>
</evidence>
<dbReference type="EMBL" id="JADGJW010000151">
    <property type="protein sequence ID" value="KAJ3222950.1"/>
    <property type="molecule type" value="Genomic_DNA"/>
</dbReference>
<keyword evidence="8" id="KW-0756">Sterol biosynthesis</keyword>
<evidence type="ECO:0000256" key="8">
    <source>
        <dbReference type="ARBA" id="ARBA00023011"/>
    </source>
</evidence>
<evidence type="ECO:0000256" key="3">
    <source>
        <dbReference type="ARBA" id="ARBA00022516"/>
    </source>
</evidence>
<keyword evidence="11" id="KW-1207">Sterol metabolism</keyword>
<keyword evidence="3" id="KW-0444">Lipid biosynthesis</keyword>
<organism evidence="14 15">
    <name type="scientific">Clydaea vesicula</name>
    <dbReference type="NCBI Taxonomy" id="447962"/>
    <lineage>
        <taxon>Eukaryota</taxon>
        <taxon>Fungi</taxon>
        <taxon>Fungi incertae sedis</taxon>
        <taxon>Chytridiomycota</taxon>
        <taxon>Chytridiomycota incertae sedis</taxon>
        <taxon>Chytridiomycetes</taxon>
        <taxon>Lobulomycetales</taxon>
        <taxon>Lobulomycetaceae</taxon>
        <taxon>Clydaea</taxon>
    </lineage>
</organism>
<evidence type="ECO:0000256" key="6">
    <source>
        <dbReference type="ARBA" id="ARBA00022989"/>
    </source>
</evidence>